<gene>
    <name evidence="1" type="ORF">NOXIFER_153</name>
</gene>
<reference evidence="1 2" key="1">
    <citation type="submission" date="2017-05" db="EMBL/GenBank/DDBJ databases">
        <authorList>
            <person name="Song R."/>
            <person name="Chenine A.L."/>
            <person name="Ruprecht R.M."/>
        </authorList>
    </citation>
    <scope>NUCLEOTIDE SEQUENCE [LARGE SCALE GENOMIC DNA]</scope>
</reference>
<sequence>MSMSNALTSLLASMTSYYATTKTKFEFLVTTLKDHVTNVSNPHRVDKFDVGLSKVQNQAPATPEQAAAGLNNNTVMSPRRTDDYATSAIYDPLITLFDATIADLDS</sequence>
<protein>
    <recommendedName>
        <fullName evidence="3">Virion structural protein</fullName>
    </recommendedName>
</protein>
<dbReference type="Proteomes" id="UP000224829">
    <property type="component" value="Segment"/>
</dbReference>
<accession>A0A1Y0SUY0</accession>
<keyword evidence="2" id="KW-1185">Reference proteome</keyword>
<evidence type="ECO:0000313" key="1">
    <source>
        <dbReference type="EMBL" id="ARV77322.1"/>
    </source>
</evidence>
<organism evidence="1 2">
    <name type="scientific">Pseudomonas phage Noxifer</name>
    <dbReference type="NCBI Taxonomy" id="2006684"/>
    <lineage>
        <taxon>Viruses</taxon>
        <taxon>Duplodnaviria</taxon>
        <taxon>Heunggongvirae</taxon>
        <taxon>Uroviricota</taxon>
        <taxon>Caudoviricetes</taxon>
        <taxon>Chimalliviridae</taxon>
        <taxon>Noxifervirus</taxon>
        <taxon>Noxifervirus noxifer</taxon>
    </lineage>
</organism>
<evidence type="ECO:0000313" key="2">
    <source>
        <dbReference type="Proteomes" id="UP000224829"/>
    </source>
</evidence>
<evidence type="ECO:0008006" key="3">
    <source>
        <dbReference type="Google" id="ProtNLM"/>
    </source>
</evidence>
<dbReference type="OrthoDB" id="39905at10239"/>
<proteinExistence type="predicted"/>
<name>A0A1Y0SUY0_9CAUD</name>
<dbReference type="EMBL" id="MF063068">
    <property type="protein sequence ID" value="ARV77322.1"/>
    <property type="molecule type" value="Genomic_DNA"/>
</dbReference>